<dbReference type="AlphaFoldDB" id="A0ABD3QEU1"/>
<evidence type="ECO:0000313" key="2">
    <source>
        <dbReference type="Proteomes" id="UP001516023"/>
    </source>
</evidence>
<dbReference type="Proteomes" id="UP001516023">
    <property type="component" value="Unassembled WGS sequence"/>
</dbReference>
<gene>
    <name evidence="1" type="ORF">HJC23_005104</name>
</gene>
<sequence length="170" mass="19193">MTLFRLKSSCFTSLDPPNNRSSISDTYHYYDWKRDRHLSPKHINYGDALGLVGKQSSHDLVEELIDVCRENTTACKKKVSSLPVQCDLALVRESSLRYLLWGNLPTEKLNINPCGRGNVVRRVIDPGDNMEHHVLILSNCHALLSDENSPFLPVDALPSTFRSDEKIVAT</sequence>
<name>A0ABD3QEU1_9STRA</name>
<accession>A0ABD3QEU1</accession>
<comment type="caution">
    <text evidence="1">The sequence shown here is derived from an EMBL/GenBank/DDBJ whole genome shotgun (WGS) entry which is preliminary data.</text>
</comment>
<evidence type="ECO:0000313" key="1">
    <source>
        <dbReference type="EMBL" id="KAL3798965.1"/>
    </source>
</evidence>
<dbReference type="EMBL" id="JABMIG020000042">
    <property type="protein sequence ID" value="KAL3798965.1"/>
    <property type="molecule type" value="Genomic_DNA"/>
</dbReference>
<keyword evidence="2" id="KW-1185">Reference proteome</keyword>
<protein>
    <submittedName>
        <fullName evidence="1">Uncharacterized protein</fullName>
    </submittedName>
</protein>
<proteinExistence type="predicted"/>
<reference evidence="1 2" key="1">
    <citation type="journal article" date="2020" name="G3 (Bethesda)">
        <title>Improved Reference Genome for Cyclotella cryptica CCMP332, a Model for Cell Wall Morphogenesis, Salinity Adaptation, and Lipid Production in Diatoms (Bacillariophyta).</title>
        <authorList>
            <person name="Roberts W.R."/>
            <person name="Downey K.M."/>
            <person name="Ruck E.C."/>
            <person name="Traller J.C."/>
            <person name="Alverson A.J."/>
        </authorList>
    </citation>
    <scope>NUCLEOTIDE SEQUENCE [LARGE SCALE GENOMIC DNA]</scope>
    <source>
        <strain evidence="1 2">CCMP332</strain>
    </source>
</reference>
<organism evidence="1 2">
    <name type="scientific">Cyclotella cryptica</name>
    <dbReference type="NCBI Taxonomy" id="29204"/>
    <lineage>
        <taxon>Eukaryota</taxon>
        <taxon>Sar</taxon>
        <taxon>Stramenopiles</taxon>
        <taxon>Ochrophyta</taxon>
        <taxon>Bacillariophyta</taxon>
        <taxon>Coscinodiscophyceae</taxon>
        <taxon>Thalassiosirophycidae</taxon>
        <taxon>Stephanodiscales</taxon>
        <taxon>Stephanodiscaceae</taxon>
        <taxon>Cyclotella</taxon>
    </lineage>
</organism>